<proteinExistence type="predicted"/>
<evidence type="ECO:0000313" key="2">
    <source>
        <dbReference type="Proteomes" id="UP001548713"/>
    </source>
</evidence>
<name>A0ABV2CYT0_9SPHN</name>
<dbReference type="Proteomes" id="UP001548713">
    <property type="component" value="Unassembled WGS sequence"/>
</dbReference>
<gene>
    <name evidence="1" type="ORF">ABVV53_04685</name>
</gene>
<keyword evidence="2" id="KW-1185">Reference proteome</keyword>
<evidence type="ECO:0000313" key="1">
    <source>
        <dbReference type="EMBL" id="MET1754756.1"/>
    </source>
</evidence>
<protein>
    <submittedName>
        <fullName evidence="1">Uncharacterized protein</fullName>
    </submittedName>
</protein>
<comment type="caution">
    <text evidence="1">The sequence shown here is derived from an EMBL/GenBank/DDBJ whole genome shotgun (WGS) entry which is preliminary data.</text>
</comment>
<dbReference type="RefSeq" id="WP_353983220.1">
    <property type="nucleotide sequence ID" value="NZ_JBEWLY010000008.1"/>
</dbReference>
<dbReference type="EMBL" id="JBEWLY010000008">
    <property type="protein sequence ID" value="MET1754756.1"/>
    <property type="molecule type" value="Genomic_DNA"/>
</dbReference>
<accession>A0ABV2CYT0</accession>
<organism evidence="1 2">
    <name type="scientific">Novosphingobium kalidii</name>
    <dbReference type="NCBI Taxonomy" id="3230299"/>
    <lineage>
        <taxon>Bacteria</taxon>
        <taxon>Pseudomonadati</taxon>
        <taxon>Pseudomonadota</taxon>
        <taxon>Alphaproteobacteria</taxon>
        <taxon>Sphingomonadales</taxon>
        <taxon>Sphingomonadaceae</taxon>
        <taxon>Novosphingobium</taxon>
    </lineage>
</organism>
<reference evidence="1 2" key="1">
    <citation type="submission" date="2024-07" db="EMBL/GenBank/DDBJ databases">
        <title>Novosphingobium kalidii RD2P27.</title>
        <authorList>
            <person name="Sun J.-Q."/>
        </authorList>
    </citation>
    <scope>NUCLEOTIDE SEQUENCE [LARGE SCALE GENOMIC DNA]</scope>
    <source>
        <strain evidence="1 2">RD2P27</strain>
    </source>
</reference>
<sequence>MSTQPRRALVLTDESARHPFRQSLPPHVCARVRDASRKRSVRDIIIEDWKSFLAIYCATFLTVSAFLA</sequence>